<dbReference type="RefSeq" id="XP_007770768.1">
    <property type="nucleotide sequence ID" value="XM_007772578.1"/>
</dbReference>
<evidence type="ECO:0000313" key="3">
    <source>
        <dbReference type="EMBL" id="EIW79034.1"/>
    </source>
</evidence>
<name>A0A5M3MJQ3_CONPW</name>
<reference evidence="4" key="1">
    <citation type="journal article" date="2012" name="Science">
        <title>The Paleozoic origin of enzymatic lignin decomposition reconstructed from 31 fungal genomes.</title>
        <authorList>
            <person name="Floudas D."/>
            <person name="Binder M."/>
            <person name="Riley R."/>
            <person name="Barry K."/>
            <person name="Blanchette R.A."/>
            <person name="Henrissat B."/>
            <person name="Martinez A.T."/>
            <person name="Otillar R."/>
            <person name="Spatafora J.W."/>
            <person name="Yadav J.S."/>
            <person name="Aerts A."/>
            <person name="Benoit I."/>
            <person name="Boyd A."/>
            <person name="Carlson A."/>
            <person name="Copeland A."/>
            <person name="Coutinho P.M."/>
            <person name="de Vries R.P."/>
            <person name="Ferreira P."/>
            <person name="Findley K."/>
            <person name="Foster B."/>
            <person name="Gaskell J."/>
            <person name="Glotzer D."/>
            <person name="Gorecki P."/>
            <person name="Heitman J."/>
            <person name="Hesse C."/>
            <person name="Hori C."/>
            <person name="Igarashi K."/>
            <person name="Jurgens J.A."/>
            <person name="Kallen N."/>
            <person name="Kersten P."/>
            <person name="Kohler A."/>
            <person name="Kuees U."/>
            <person name="Kumar T.K.A."/>
            <person name="Kuo A."/>
            <person name="LaButti K."/>
            <person name="Larrondo L.F."/>
            <person name="Lindquist E."/>
            <person name="Ling A."/>
            <person name="Lombard V."/>
            <person name="Lucas S."/>
            <person name="Lundell T."/>
            <person name="Martin R."/>
            <person name="McLaughlin D.J."/>
            <person name="Morgenstern I."/>
            <person name="Morin E."/>
            <person name="Murat C."/>
            <person name="Nagy L.G."/>
            <person name="Nolan M."/>
            <person name="Ohm R.A."/>
            <person name="Patyshakuliyeva A."/>
            <person name="Rokas A."/>
            <person name="Ruiz-Duenas F.J."/>
            <person name="Sabat G."/>
            <person name="Salamov A."/>
            <person name="Samejima M."/>
            <person name="Schmutz J."/>
            <person name="Slot J.C."/>
            <person name="St John F."/>
            <person name="Stenlid J."/>
            <person name="Sun H."/>
            <person name="Sun S."/>
            <person name="Syed K."/>
            <person name="Tsang A."/>
            <person name="Wiebenga A."/>
            <person name="Young D."/>
            <person name="Pisabarro A."/>
            <person name="Eastwood D.C."/>
            <person name="Martin F."/>
            <person name="Cullen D."/>
            <person name="Grigoriev I.V."/>
            <person name="Hibbett D.S."/>
        </authorList>
    </citation>
    <scope>NUCLEOTIDE SEQUENCE [LARGE SCALE GENOMIC DNA]</scope>
    <source>
        <strain evidence="4">RWD-64-598 SS2</strain>
    </source>
</reference>
<dbReference type="InterPro" id="IPR027417">
    <property type="entry name" value="P-loop_NTPase"/>
</dbReference>
<gene>
    <name evidence="3" type="ORF">CONPUDRAFT_166870</name>
</gene>
<feature type="domain" description="NACHT" evidence="2">
    <location>
        <begin position="6"/>
        <end position="155"/>
    </location>
</feature>
<dbReference type="OMA" id="VCARTHF"/>
<dbReference type="EMBL" id="JH711581">
    <property type="protein sequence ID" value="EIW79034.1"/>
    <property type="molecule type" value="Genomic_DNA"/>
</dbReference>
<dbReference type="Gene3D" id="3.40.50.300">
    <property type="entry name" value="P-loop containing nucleotide triphosphate hydrolases"/>
    <property type="match status" value="1"/>
</dbReference>
<protein>
    <recommendedName>
        <fullName evidence="2">NACHT domain-containing protein</fullName>
    </recommendedName>
</protein>
<dbReference type="InterPro" id="IPR056884">
    <property type="entry name" value="NPHP3-like_N"/>
</dbReference>
<evidence type="ECO:0000256" key="1">
    <source>
        <dbReference type="ARBA" id="ARBA00022737"/>
    </source>
</evidence>
<dbReference type="KEGG" id="cput:CONPUDRAFT_166870"/>
<dbReference type="PANTHER" id="PTHR10039:SF17">
    <property type="entry name" value="FUNGAL STAND N-TERMINAL GOODBYE DOMAIN-CONTAINING PROTEIN-RELATED"/>
    <property type="match status" value="1"/>
</dbReference>
<comment type="caution">
    <text evidence="3">The sequence shown here is derived from an EMBL/GenBank/DDBJ whole genome shotgun (WGS) entry which is preliminary data.</text>
</comment>
<keyword evidence="4" id="KW-1185">Reference proteome</keyword>
<dbReference type="SUPFAM" id="SSF52540">
    <property type="entry name" value="P-loop containing nucleoside triphosphate hydrolases"/>
    <property type="match status" value="1"/>
</dbReference>
<dbReference type="GeneID" id="19205666"/>
<proteinExistence type="predicted"/>
<evidence type="ECO:0000259" key="2">
    <source>
        <dbReference type="PROSITE" id="PS50837"/>
    </source>
</evidence>
<organism evidence="3 4">
    <name type="scientific">Coniophora puteana (strain RWD-64-598)</name>
    <name type="common">Brown rot fungus</name>
    <dbReference type="NCBI Taxonomy" id="741705"/>
    <lineage>
        <taxon>Eukaryota</taxon>
        <taxon>Fungi</taxon>
        <taxon>Dikarya</taxon>
        <taxon>Basidiomycota</taxon>
        <taxon>Agaricomycotina</taxon>
        <taxon>Agaricomycetes</taxon>
        <taxon>Agaricomycetidae</taxon>
        <taxon>Boletales</taxon>
        <taxon>Coniophorineae</taxon>
        <taxon>Coniophoraceae</taxon>
        <taxon>Coniophora</taxon>
    </lineage>
</organism>
<dbReference type="Pfam" id="PF24883">
    <property type="entry name" value="NPHP3_N"/>
    <property type="match status" value="1"/>
</dbReference>
<keyword evidence="1" id="KW-0677">Repeat</keyword>
<dbReference type="PANTHER" id="PTHR10039">
    <property type="entry name" value="AMELOGENIN"/>
    <property type="match status" value="1"/>
</dbReference>
<sequence length="600" mass="68079">MQGERKIIWLFGGSGSGKSSVAYSTAERLRSKDHLAATFFFSRKHLSRSQTDHVFPTIAYRIGLLHAHAKEVIIKAIKDDPELLTAEKSRREQFEKLVTDPLRALQYVWCTKRAMIFDAADEGEGDQINDLVYMLIELLRDPSIPISSILFTSRPLFRLGSLTRNNGIESMFISLRIEDFEATHDIEVFLCDSLRRIYEDRELQFMHPQPWPPPNLIASLLNRIRGQFIVAATICRLIRDATDPIECLDLVSDMYTGEVEPLSLNLTGIDSVYYHILSDCDTTSRIPGAKCLADITALAETLSLSDLCRLFATRDVPKHITHLSAIVVIPSIESRDTVQVYHASLRDYLSDESRSQEFYVHPKVSHQRLVCMCLRLMKRDLRKDICGLEDPSKLHSEFEDFIYRREAYISGALRYACLYWPYHLLRSECTEETRALVVYFVKKQLLFFVEASAIIGSLHAAVNGLTDVQRAISKWKPSDDQKLALKLLYDAVRLVLQFIEPISNSALQLYASALPMCPVITQLSSTYRDLFKDSEVSVEYGLNNPWNYIIRTFAVEDGASIVMSPDGRRYATVVSTAMAMSASGIPARTPSTIYSRPKAM</sequence>
<accession>A0A5M3MJQ3</accession>
<dbReference type="AlphaFoldDB" id="A0A5M3MJQ3"/>
<dbReference type="PROSITE" id="PS50837">
    <property type="entry name" value="NACHT"/>
    <property type="match status" value="1"/>
</dbReference>
<dbReference type="Proteomes" id="UP000053558">
    <property type="component" value="Unassembled WGS sequence"/>
</dbReference>
<evidence type="ECO:0000313" key="4">
    <source>
        <dbReference type="Proteomes" id="UP000053558"/>
    </source>
</evidence>
<dbReference type="InterPro" id="IPR007111">
    <property type="entry name" value="NACHT_NTPase"/>
</dbReference>
<dbReference type="OrthoDB" id="3027122at2759"/>